<protein>
    <submittedName>
        <fullName evidence="2">Uncharacterized protein</fullName>
    </submittedName>
</protein>
<dbReference type="AlphaFoldDB" id="A0A1S1YWG5"/>
<dbReference type="STRING" id="915059.NH26_02820"/>
<evidence type="ECO:0000256" key="1">
    <source>
        <dbReference type="SAM" id="Phobius"/>
    </source>
</evidence>
<reference evidence="2 3" key="1">
    <citation type="journal article" date="2012" name="Int. J. Syst. Evol. Microbiol.">
        <title>Flammeovirga pacifica sp. nov., isolated from deep-sea sediment.</title>
        <authorList>
            <person name="Xu H."/>
            <person name="Fu Y."/>
            <person name="Yang N."/>
            <person name="Ding Z."/>
            <person name="Lai Q."/>
            <person name="Zeng R."/>
        </authorList>
    </citation>
    <scope>NUCLEOTIDE SEQUENCE [LARGE SCALE GENOMIC DNA]</scope>
    <source>
        <strain evidence="3">DSM 24597 / LMG 26175 / WPAGA1</strain>
    </source>
</reference>
<accession>A0A1S1YWG5</accession>
<keyword evidence="1" id="KW-0812">Transmembrane</keyword>
<comment type="caution">
    <text evidence="2">The sequence shown here is derived from an EMBL/GenBank/DDBJ whole genome shotgun (WGS) entry which is preliminary data.</text>
</comment>
<organism evidence="2 3">
    <name type="scientific">Flammeovirga pacifica</name>
    <dbReference type="NCBI Taxonomy" id="915059"/>
    <lineage>
        <taxon>Bacteria</taxon>
        <taxon>Pseudomonadati</taxon>
        <taxon>Bacteroidota</taxon>
        <taxon>Cytophagia</taxon>
        <taxon>Cytophagales</taxon>
        <taxon>Flammeovirgaceae</taxon>
        <taxon>Flammeovirga</taxon>
    </lineage>
</organism>
<name>A0A1S1YWG5_FLAPC</name>
<proteinExistence type="predicted"/>
<keyword evidence="1" id="KW-0472">Membrane</keyword>
<dbReference type="OrthoDB" id="678747at2"/>
<dbReference type="Proteomes" id="UP000179797">
    <property type="component" value="Unassembled WGS sequence"/>
</dbReference>
<dbReference type="EMBL" id="JRYR02000001">
    <property type="protein sequence ID" value="OHX65356.1"/>
    <property type="molecule type" value="Genomic_DNA"/>
</dbReference>
<sequence>MSRIMKKHIILSIALLLVNFYDVYAQCAMCRATVENNISDGASQVGAGLNTGILYLMAMPYILIASIAYIWYKKSQQNKVKTTLA</sequence>
<gene>
    <name evidence="2" type="ORF">NH26_02820</name>
</gene>
<feature type="transmembrane region" description="Helical" evidence="1">
    <location>
        <begin position="49"/>
        <end position="72"/>
    </location>
</feature>
<evidence type="ECO:0000313" key="2">
    <source>
        <dbReference type="EMBL" id="OHX65356.1"/>
    </source>
</evidence>
<keyword evidence="3" id="KW-1185">Reference proteome</keyword>
<keyword evidence="1" id="KW-1133">Transmembrane helix</keyword>
<evidence type="ECO:0000313" key="3">
    <source>
        <dbReference type="Proteomes" id="UP000179797"/>
    </source>
</evidence>